<keyword evidence="2 7" id="KW-0349">Heme</keyword>
<dbReference type="Pfam" id="PF00067">
    <property type="entry name" value="p450"/>
    <property type="match status" value="1"/>
</dbReference>
<dbReference type="PRINTS" id="PR00463">
    <property type="entry name" value="EP450I"/>
</dbReference>
<reference evidence="10" key="1">
    <citation type="submission" date="2025-08" db="UniProtKB">
        <authorList>
            <consortium name="RefSeq"/>
        </authorList>
    </citation>
    <scope>IDENTIFICATION</scope>
</reference>
<dbReference type="GeneID" id="101860152"/>
<dbReference type="InterPro" id="IPR036396">
    <property type="entry name" value="Cyt_P450_sf"/>
</dbReference>
<proteinExistence type="inferred from homology"/>
<dbReference type="RefSeq" id="XP_035824431.1">
    <property type="nucleotide sequence ID" value="XM_035968538.1"/>
</dbReference>
<evidence type="ECO:0000256" key="5">
    <source>
        <dbReference type="ARBA" id="ARBA00023004"/>
    </source>
</evidence>
<keyword evidence="8" id="KW-0812">Transmembrane</keyword>
<evidence type="ECO:0000313" key="9">
    <source>
        <dbReference type="Proteomes" id="UP000694888"/>
    </source>
</evidence>
<dbReference type="PROSITE" id="PS00086">
    <property type="entry name" value="CYTOCHROME_P450"/>
    <property type="match status" value="1"/>
</dbReference>
<comment type="similarity">
    <text evidence="1 7">Belongs to the cytochrome P450 family.</text>
</comment>
<protein>
    <submittedName>
        <fullName evidence="10">Cytochrome P450 3A29</fullName>
    </submittedName>
</protein>
<dbReference type="InterPro" id="IPR050705">
    <property type="entry name" value="Cytochrome_P450_3A"/>
</dbReference>
<dbReference type="Gene3D" id="1.10.630.10">
    <property type="entry name" value="Cytochrome P450"/>
    <property type="match status" value="1"/>
</dbReference>
<dbReference type="PANTHER" id="PTHR24302:SF15">
    <property type="entry name" value="FATTY-ACID PEROXYGENASE"/>
    <property type="match status" value="1"/>
</dbReference>
<comment type="function">
    <text evidence="6">Cytochromes P450 are a group of heme-thiolate monooxygenases. They oxidize a variety of structurally unrelated compounds, including steroids, fatty acids, and xenobiotics.</text>
</comment>
<dbReference type="Proteomes" id="UP000694888">
    <property type="component" value="Unplaced"/>
</dbReference>
<evidence type="ECO:0000313" key="10">
    <source>
        <dbReference type="RefSeq" id="XP_035824431.1"/>
    </source>
</evidence>
<accession>A0ABM1VPT9</accession>
<organism evidence="9 10">
    <name type="scientific">Aplysia californica</name>
    <name type="common">California sea hare</name>
    <dbReference type="NCBI Taxonomy" id="6500"/>
    <lineage>
        <taxon>Eukaryota</taxon>
        <taxon>Metazoa</taxon>
        <taxon>Spiralia</taxon>
        <taxon>Lophotrochozoa</taxon>
        <taxon>Mollusca</taxon>
        <taxon>Gastropoda</taxon>
        <taxon>Heterobranchia</taxon>
        <taxon>Euthyneura</taxon>
        <taxon>Tectipleura</taxon>
        <taxon>Aplysiida</taxon>
        <taxon>Aplysioidea</taxon>
        <taxon>Aplysiidae</taxon>
        <taxon>Aplysia</taxon>
    </lineage>
</organism>
<dbReference type="InterPro" id="IPR017972">
    <property type="entry name" value="Cyt_P450_CS"/>
</dbReference>
<dbReference type="InterPro" id="IPR002401">
    <property type="entry name" value="Cyt_P450_E_grp-I"/>
</dbReference>
<name>A0ABM1VPT9_APLCA</name>
<evidence type="ECO:0000256" key="6">
    <source>
        <dbReference type="ARBA" id="ARBA00043906"/>
    </source>
</evidence>
<evidence type="ECO:0000256" key="1">
    <source>
        <dbReference type="ARBA" id="ARBA00010617"/>
    </source>
</evidence>
<evidence type="ECO:0000256" key="2">
    <source>
        <dbReference type="ARBA" id="ARBA00022617"/>
    </source>
</evidence>
<sequence length="503" mass="57239">MDFSLFGGLSDFLLFVCLLLVVFYWYCNGFFNVWEQLGVPGPKPWPILLHLPELRNGVDQALKKWESEYGRTYGLQSIISRRPTLVTTDTKLLNHIFVKDFDNFVNRASPAFFTKTTALRSLFFYGGSDWRRTRHVMSPMFTGGKLKIMMYHANNSAATLVNLIKRIKAKGELVPLKKFMAKYTSDVIAKSGFGVKAEAVSDVDNEFFDNINKFVSLGSTSQQFFRLIGMYFPFISKIGLHFFENADIINPKADAYFAELANNAIAMKREQKSEKARDMLDLLLHSETPHTAAGPNEKSLTTKEIVATSSTLRSLLYLLARNQDIQDKVIQEIDTVLDGRTEPEYEDLTNLKYTEQVIKEAIRLFPPVPAVTREALETKTYDGVTIPKGSCVFVRINRILRDPEYWSEPDKFNPDRFAPDVEHKAGAVAYLAFGFGPRICIGKRLAILELKVALSQLLSNFRFVQTDLTYPKLGEEVKMVNVINSVFQPEKPIELDVVLRKEE</sequence>
<keyword evidence="4 7" id="KW-0560">Oxidoreductase</keyword>
<evidence type="ECO:0000256" key="7">
    <source>
        <dbReference type="RuleBase" id="RU000461"/>
    </source>
</evidence>
<dbReference type="PANTHER" id="PTHR24302">
    <property type="entry name" value="CYTOCHROME P450 FAMILY 3"/>
    <property type="match status" value="1"/>
</dbReference>
<dbReference type="PRINTS" id="PR00385">
    <property type="entry name" value="P450"/>
</dbReference>
<evidence type="ECO:0000256" key="8">
    <source>
        <dbReference type="SAM" id="Phobius"/>
    </source>
</evidence>
<keyword evidence="8" id="KW-1133">Transmembrane helix</keyword>
<keyword evidence="8" id="KW-0472">Membrane</keyword>
<dbReference type="SUPFAM" id="SSF48264">
    <property type="entry name" value="Cytochrome P450"/>
    <property type="match status" value="1"/>
</dbReference>
<keyword evidence="7" id="KW-0503">Monooxygenase</keyword>
<evidence type="ECO:0000256" key="3">
    <source>
        <dbReference type="ARBA" id="ARBA00022723"/>
    </source>
</evidence>
<gene>
    <name evidence="10" type="primary">LOC101860152</name>
</gene>
<feature type="transmembrane region" description="Helical" evidence="8">
    <location>
        <begin position="12"/>
        <end position="34"/>
    </location>
</feature>
<evidence type="ECO:0000256" key="4">
    <source>
        <dbReference type="ARBA" id="ARBA00023002"/>
    </source>
</evidence>
<keyword evidence="9" id="KW-1185">Reference proteome</keyword>
<keyword evidence="5 7" id="KW-0408">Iron</keyword>
<keyword evidence="3 7" id="KW-0479">Metal-binding</keyword>
<dbReference type="InterPro" id="IPR001128">
    <property type="entry name" value="Cyt_P450"/>
</dbReference>